<keyword evidence="2 4" id="KW-0560">Oxidoreductase</keyword>
<dbReference type="SUPFAM" id="SSF51735">
    <property type="entry name" value="NAD(P)-binding Rossmann-fold domains"/>
    <property type="match status" value="1"/>
</dbReference>
<evidence type="ECO:0000256" key="3">
    <source>
        <dbReference type="ARBA" id="ARBA00023027"/>
    </source>
</evidence>
<name>A0A1M7YG02_9FIRM</name>
<dbReference type="PANTHER" id="PTHR43333:SF1">
    <property type="entry name" value="D-ISOMER SPECIFIC 2-HYDROXYACID DEHYDROGENASE NAD-BINDING DOMAIN-CONTAINING PROTEIN"/>
    <property type="match status" value="1"/>
</dbReference>
<keyword evidence="8" id="KW-1185">Reference proteome</keyword>
<comment type="similarity">
    <text evidence="1 4">Belongs to the D-isomer specific 2-hydroxyacid dehydrogenase family.</text>
</comment>
<evidence type="ECO:0000256" key="4">
    <source>
        <dbReference type="RuleBase" id="RU003719"/>
    </source>
</evidence>
<gene>
    <name evidence="7" type="ORF">SAMN02745217_03250</name>
</gene>
<evidence type="ECO:0000259" key="5">
    <source>
        <dbReference type="Pfam" id="PF00389"/>
    </source>
</evidence>
<dbReference type="GO" id="GO:0016616">
    <property type="term" value="F:oxidoreductase activity, acting on the CH-OH group of donors, NAD or NADP as acceptor"/>
    <property type="evidence" value="ECO:0007669"/>
    <property type="project" value="InterPro"/>
</dbReference>
<dbReference type="AlphaFoldDB" id="A0A1M7YG02"/>
<evidence type="ECO:0000313" key="8">
    <source>
        <dbReference type="Proteomes" id="UP000184612"/>
    </source>
</evidence>
<dbReference type="Proteomes" id="UP000184612">
    <property type="component" value="Unassembled WGS sequence"/>
</dbReference>
<dbReference type="GO" id="GO:0051287">
    <property type="term" value="F:NAD binding"/>
    <property type="evidence" value="ECO:0007669"/>
    <property type="project" value="InterPro"/>
</dbReference>
<dbReference type="EMBL" id="FRFD01000009">
    <property type="protein sequence ID" value="SHO51550.1"/>
    <property type="molecule type" value="Genomic_DNA"/>
</dbReference>
<feature type="domain" description="D-isomer specific 2-hydroxyacid dehydrogenase catalytic" evidence="5">
    <location>
        <begin position="5"/>
        <end position="311"/>
    </location>
</feature>
<dbReference type="InterPro" id="IPR006140">
    <property type="entry name" value="D-isomer_DH_NAD-bd"/>
</dbReference>
<dbReference type="InterPro" id="IPR036291">
    <property type="entry name" value="NAD(P)-bd_dom_sf"/>
</dbReference>
<dbReference type="CDD" id="cd05300">
    <property type="entry name" value="2-Hacid_dh_1"/>
    <property type="match status" value="1"/>
</dbReference>
<protein>
    <submittedName>
        <fullName evidence="7">Phosphoglycerate dehydrogenase</fullName>
    </submittedName>
</protein>
<dbReference type="Pfam" id="PF02826">
    <property type="entry name" value="2-Hacid_dh_C"/>
    <property type="match status" value="1"/>
</dbReference>
<evidence type="ECO:0000256" key="2">
    <source>
        <dbReference type="ARBA" id="ARBA00023002"/>
    </source>
</evidence>
<dbReference type="STRING" id="1121345.SAMN02745217_03250"/>
<dbReference type="InterPro" id="IPR006139">
    <property type="entry name" value="D-isomer_2_OHA_DH_cat_dom"/>
</dbReference>
<keyword evidence="3" id="KW-0520">NAD</keyword>
<organism evidence="7 8">
    <name type="scientific">Anaerocolumna xylanovorans DSM 12503</name>
    <dbReference type="NCBI Taxonomy" id="1121345"/>
    <lineage>
        <taxon>Bacteria</taxon>
        <taxon>Bacillati</taxon>
        <taxon>Bacillota</taxon>
        <taxon>Clostridia</taxon>
        <taxon>Lachnospirales</taxon>
        <taxon>Lachnospiraceae</taxon>
        <taxon>Anaerocolumna</taxon>
    </lineage>
</organism>
<accession>A0A1M7YG02</accession>
<evidence type="ECO:0000313" key="7">
    <source>
        <dbReference type="EMBL" id="SHO51550.1"/>
    </source>
</evidence>
<reference evidence="7 8" key="1">
    <citation type="submission" date="2016-12" db="EMBL/GenBank/DDBJ databases">
        <authorList>
            <person name="Song W.-J."/>
            <person name="Kurnit D.M."/>
        </authorList>
    </citation>
    <scope>NUCLEOTIDE SEQUENCE [LARGE SCALE GENOMIC DNA]</scope>
    <source>
        <strain evidence="7 8">DSM 12503</strain>
    </source>
</reference>
<dbReference type="RefSeq" id="WP_242952388.1">
    <property type="nucleotide sequence ID" value="NZ_FRFD01000009.1"/>
</dbReference>
<sequence>MMKRILVTLPITEYHKKRLERNVTNCSFQYVPLSEVTIDMVQNSEIIVGNVPVSYISASNNLELLQLNSAGADAYILPGVLSSGTILTNATGAYGKTVAEHMFGIMMCLQKKLHLYRDDRVTGEWNDYGTVTSISNAIVTVIGLGDIGLYFAGMAKALGAYVIGIKRRKSDCPKQVDELHLMEDFYEIIPKADIIVSFLPNTPSTYHLYNAEFFSKMKNTGIFLNGGRGSAVDQDALLAAVQNQDISAAGLDVTDPEPLPSEHPLWKEKNIMITPHVSGSYHLPETLDKIVEIAAANIENHLAGTPLKNLIDFETGYCK</sequence>
<evidence type="ECO:0000256" key="1">
    <source>
        <dbReference type="ARBA" id="ARBA00005854"/>
    </source>
</evidence>
<feature type="domain" description="D-isomer specific 2-hydroxyacid dehydrogenase NAD-binding" evidence="6">
    <location>
        <begin position="104"/>
        <end position="278"/>
    </location>
</feature>
<dbReference type="Pfam" id="PF00389">
    <property type="entry name" value="2-Hacid_dh"/>
    <property type="match status" value="1"/>
</dbReference>
<dbReference type="Gene3D" id="3.40.50.720">
    <property type="entry name" value="NAD(P)-binding Rossmann-like Domain"/>
    <property type="match status" value="2"/>
</dbReference>
<dbReference type="PANTHER" id="PTHR43333">
    <property type="entry name" value="2-HACID_DH_C DOMAIN-CONTAINING PROTEIN"/>
    <property type="match status" value="1"/>
</dbReference>
<proteinExistence type="inferred from homology"/>
<evidence type="ECO:0000259" key="6">
    <source>
        <dbReference type="Pfam" id="PF02826"/>
    </source>
</evidence>
<dbReference type="SUPFAM" id="SSF52283">
    <property type="entry name" value="Formate/glycerate dehydrogenase catalytic domain-like"/>
    <property type="match status" value="1"/>
</dbReference>